<sequence>MRLGLDSSQQRPLPLLLVRELTHLLRGECPASCGWIHLVHLEPLPLPTGIQWVIQGLSHYWLVLTCVKAR</sequence>
<evidence type="ECO:0000313" key="1">
    <source>
        <dbReference type="EMBL" id="KUM48926.1"/>
    </source>
</evidence>
<name>A0A101M0S6_PICGL</name>
<reference evidence="1" key="1">
    <citation type="journal article" date="2015" name="Genome Biol. Evol.">
        <title>Organellar Genomes of White Spruce (Picea glauca): Assembly and Annotation.</title>
        <authorList>
            <person name="Jackman S.D."/>
            <person name="Warren R.L."/>
            <person name="Gibb E.A."/>
            <person name="Vandervalk B.P."/>
            <person name="Mohamadi H."/>
            <person name="Chu J."/>
            <person name="Raymond A."/>
            <person name="Pleasance S."/>
            <person name="Coope R."/>
            <person name="Wildung M.R."/>
            <person name="Ritland C.E."/>
            <person name="Bousquet J."/>
            <person name="Jones S.J."/>
            <person name="Bohlmann J."/>
            <person name="Birol I."/>
        </authorList>
    </citation>
    <scope>NUCLEOTIDE SEQUENCE [LARGE SCALE GENOMIC DNA]</scope>
    <source>
        <tissue evidence="1">Flushing bud</tissue>
    </source>
</reference>
<accession>A0A101M0S6</accession>
<dbReference type="EMBL" id="LKAM01000004">
    <property type="protein sequence ID" value="KUM48926.1"/>
    <property type="molecule type" value="Genomic_DNA"/>
</dbReference>
<keyword evidence="1" id="KW-0496">Mitochondrion</keyword>
<dbReference type="AlphaFoldDB" id="A0A101M0S6"/>
<gene>
    <name evidence="1" type="ORF">ABT39_MTgene4262</name>
</gene>
<organism evidence="1">
    <name type="scientific">Picea glauca</name>
    <name type="common">White spruce</name>
    <name type="synonym">Pinus glauca</name>
    <dbReference type="NCBI Taxonomy" id="3330"/>
    <lineage>
        <taxon>Eukaryota</taxon>
        <taxon>Viridiplantae</taxon>
        <taxon>Streptophyta</taxon>
        <taxon>Embryophyta</taxon>
        <taxon>Tracheophyta</taxon>
        <taxon>Spermatophyta</taxon>
        <taxon>Pinopsida</taxon>
        <taxon>Pinidae</taxon>
        <taxon>Conifers I</taxon>
        <taxon>Pinales</taxon>
        <taxon>Pinaceae</taxon>
        <taxon>Picea</taxon>
    </lineage>
</organism>
<geneLocation type="mitochondrion" evidence="1"/>
<comment type="caution">
    <text evidence="1">The sequence shown here is derived from an EMBL/GenBank/DDBJ whole genome shotgun (WGS) entry which is preliminary data.</text>
</comment>
<protein>
    <submittedName>
        <fullName evidence="1">Uncharacterized protein</fullName>
    </submittedName>
</protein>
<proteinExistence type="predicted"/>